<evidence type="ECO:0000256" key="3">
    <source>
        <dbReference type="ARBA" id="ARBA00023002"/>
    </source>
</evidence>
<dbReference type="PANTHER" id="PTHR46720:SF3">
    <property type="entry name" value="FAD-BINDING DOMAIN-CONTAINING PROTEIN-RELATED"/>
    <property type="match status" value="1"/>
</dbReference>
<keyword evidence="2" id="KW-0274">FAD</keyword>
<dbReference type="OrthoDB" id="417877at2759"/>
<keyword evidence="3" id="KW-0560">Oxidoreductase</keyword>
<keyword evidence="1" id="KW-0285">Flavoprotein</keyword>
<evidence type="ECO:0000313" key="7">
    <source>
        <dbReference type="Proteomes" id="UP000660729"/>
    </source>
</evidence>
<dbReference type="AlphaFoldDB" id="A0A8H6RIG2"/>
<feature type="domain" description="FAD-binding" evidence="5">
    <location>
        <begin position="321"/>
        <end position="389"/>
    </location>
</feature>
<keyword evidence="7" id="KW-1185">Reference proteome</keyword>
<dbReference type="Gene3D" id="3.50.50.60">
    <property type="entry name" value="FAD/NAD(P)-binding domain"/>
    <property type="match status" value="1"/>
</dbReference>
<evidence type="ECO:0000313" key="6">
    <source>
        <dbReference type="EMBL" id="KAF7191498.1"/>
    </source>
</evidence>
<dbReference type="InterPro" id="IPR002938">
    <property type="entry name" value="FAD-bd"/>
</dbReference>
<comment type="caution">
    <text evidence="6">The sequence shown here is derived from an EMBL/GenBank/DDBJ whole genome shotgun (WGS) entry which is preliminary data.</text>
</comment>
<gene>
    <name evidence="6" type="ORF">HII31_07000</name>
</gene>
<organism evidence="6 7">
    <name type="scientific">Pseudocercospora fuligena</name>
    <dbReference type="NCBI Taxonomy" id="685502"/>
    <lineage>
        <taxon>Eukaryota</taxon>
        <taxon>Fungi</taxon>
        <taxon>Dikarya</taxon>
        <taxon>Ascomycota</taxon>
        <taxon>Pezizomycotina</taxon>
        <taxon>Dothideomycetes</taxon>
        <taxon>Dothideomycetidae</taxon>
        <taxon>Mycosphaerellales</taxon>
        <taxon>Mycosphaerellaceae</taxon>
        <taxon>Pseudocercospora</taxon>
    </lineage>
</organism>
<evidence type="ECO:0000256" key="4">
    <source>
        <dbReference type="SAM" id="MobiDB-lite"/>
    </source>
</evidence>
<feature type="region of interest" description="Disordered" evidence="4">
    <location>
        <begin position="250"/>
        <end position="273"/>
    </location>
</feature>
<dbReference type="SUPFAM" id="SSF54373">
    <property type="entry name" value="FAD-linked reductases, C-terminal domain"/>
    <property type="match status" value="1"/>
</dbReference>
<dbReference type="PRINTS" id="PR00420">
    <property type="entry name" value="RNGMNOXGNASE"/>
</dbReference>
<dbReference type="InterPro" id="IPR036188">
    <property type="entry name" value="FAD/NAD-bd_sf"/>
</dbReference>
<reference evidence="6" key="1">
    <citation type="submission" date="2020-04" db="EMBL/GenBank/DDBJ databases">
        <title>Draft genome resource of the tomato pathogen Pseudocercospora fuligena.</title>
        <authorList>
            <person name="Zaccaron A."/>
        </authorList>
    </citation>
    <scope>NUCLEOTIDE SEQUENCE</scope>
    <source>
        <strain evidence="6">PF001</strain>
    </source>
</reference>
<evidence type="ECO:0000256" key="2">
    <source>
        <dbReference type="ARBA" id="ARBA00022827"/>
    </source>
</evidence>
<evidence type="ECO:0000259" key="5">
    <source>
        <dbReference type="Pfam" id="PF01494"/>
    </source>
</evidence>
<protein>
    <submittedName>
        <fullName evidence="6">6-methylsalicylic acid decarboxylase atA</fullName>
    </submittedName>
</protein>
<feature type="compositionally biased region" description="Polar residues" evidence="4">
    <location>
        <begin position="250"/>
        <end position="262"/>
    </location>
</feature>
<name>A0A8H6RIG2_9PEZI</name>
<dbReference type="GO" id="GO:0016491">
    <property type="term" value="F:oxidoreductase activity"/>
    <property type="evidence" value="ECO:0007669"/>
    <property type="project" value="UniProtKB-KW"/>
</dbReference>
<dbReference type="SUPFAM" id="SSF51905">
    <property type="entry name" value="FAD/NAD(P)-binding domain"/>
    <property type="match status" value="1"/>
</dbReference>
<sequence>MPHSEHSEDDTIAIVGGGIGGLCTAIGLHTHDIPITIYEAAAEFSEIGAGVSLGPNASKAMKLLHPAVWKGYEKVRTNNVWPSHQKLWFTFRQGDAGSEYPEGKKIFEMACPTGQTSVHRASFLNELIALIPDGISHFGKRLVNITESPSNVVLHFADGTSARHSAVICCDGIKSTARPIVLGQDHPAAYPVFTGKYAYRGLIPMSLAIESIGPELAQNSQQYLGHGGHILTFPIENGKTLNCVAFSTAADPTQPRQDSSTKQHQKASKPNWITPTNHATLLSEFSSKTWSSIPLTLLSLMSIREKWSLYDHPPAPSYTSQNGLICLLGDAAHASTPHNGAGAGMAIEDALVISKLLGAVVTLNGERIRKAFRVYQEVRIKRTQKQVRTAREFGLVYDFQDPWAGDDLGRVQEKLERSKKWLWNYDIEKEEIERGIRRLGEVHG</sequence>
<dbReference type="Pfam" id="PF01494">
    <property type="entry name" value="FAD_binding_3"/>
    <property type="match status" value="1"/>
</dbReference>
<dbReference type="FunFam" id="3.50.50.60:FF:000153">
    <property type="entry name" value="Salicylate hydroxylase, putative"/>
    <property type="match status" value="1"/>
</dbReference>
<proteinExistence type="predicted"/>
<accession>A0A8H6RIG2</accession>
<dbReference type="PANTHER" id="PTHR46720">
    <property type="entry name" value="HYDROXYLASE, PUTATIVE (AFU_ORTHOLOGUE AFUA_3G01460)-RELATED"/>
    <property type="match status" value="1"/>
</dbReference>
<dbReference type="EMBL" id="JABCIY010000157">
    <property type="protein sequence ID" value="KAF7191498.1"/>
    <property type="molecule type" value="Genomic_DNA"/>
</dbReference>
<dbReference type="Proteomes" id="UP000660729">
    <property type="component" value="Unassembled WGS sequence"/>
</dbReference>
<dbReference type="GO" id="GO:0044550">
    <property type="term" value="P:secondary metabolite biosynthetic process"/>
    <property type="evidence" value="ECO:0007669"/>
    <property type="project" value="TreeGrafter"/>
</dbReference>
<dbReference type="GO" id="GO:0071949">
    <property type="term" value="F:FAD binding"/>
    <property type="evidence" value="ECO:0007669"/>
    <property type="project" value="InterPro"/>
</dbReference>
<dbReference type="InterPro" id="IPR051104">
    <property type="entry name" value="FAD_monoxygenase"/>
</dbReference>
<evidence type="ECO:0000256" key="1">
    <source>
        <dbReference type="ARBA" id="ARBA00022630"/>
    </source>
</evidence>